<protein>
    <submittedName>
        <fullName evidence="1">Type IV pilus assembly protein PilM</fullName>
    </submittedName>
</protein>
<organism evidence="1 2">
    <name type="scientific">Oceanobacillus picturae</name>
    <dbReference type="NCBI Taxonomy" id="171693"/>
    <lineage>
        <taxon>Bacteria</taxon>
        <taxon>Bacillati</taxon>
        <taxon>Bacillota</taxon>
        <taxon>Bacilli</taxon>
        <taxon>Bacillales</taxon>
        <taxon>Bacillaceae</taxon>
        <taxon>Oceanobacillus</taxon>
    </lineage>
</organism>
<dbReference type="RefSeq" id="WP_058951072.1">
    <property type="nucleotide sequence ID" value="NZ_BBXV01000045.1"/>
</dbReference>
<dbReference type="Proteomes" id="UP000052946">
    <property type="component" value="Unassembled WGS sequence"/>
</dbReference>
<dbReference type="SUPFAM" id="SSF53067">
    <property type="entry name" value="Actin-like ATPase domain"/>
    <property type="match status" value="1"/>
</dbReference>
<dbReference type="Pfam" id="PF11104">
    <property type="entry name" value="PilM_2"/>
    <property type="match status" value="1"/>
</dbReference>
<dbReference type="InterPro" id="IPR043129">
    <property type="entry name" value="ATPase_NBD"/>
</dbReference>
<proteinExistence type="predicted"/>
<evidence type="ECO:0000313" key="1">
    <source>
        <dbReference type="EMBL" id="GAQ19435.1"/>
    </source>
</evidence>
<name>A0A0U9HAK4_9BACI</name>
<dbReference type="AlphaFoldDB" id="A0A0U9HAK4"/>
<evidence type="ECO:0000313" key="2">
    <source>
        <dbReference type="Proteomes" id="UP000052946"/>
    </source>
</evidence>
<dbReference type="InterPro" id="IPR005883">
    <property type="entry name" value="PilM"/>
</dbReference>
<gene>
    <name evidence="1" type="ORF">OPHB3_3403</name>
</gene>
<reference evidence="2" key="1">
    <citation type="submission" date="2015-07" db="EMBL/GenBank/DDBJ databases">
        <title>Draft Genome Sequence of Oceanobacillus picturae Heshi-B3 that Was Isolated from Fermented Rice Bran with Aging Salted Mackerel, Which Was Named Heshiko as Traditional Fermented Seafood in Japan.</title>
        <authorList>
            <person name="Akuzawa S."/>
            <person name="Nakagawa J."/>
            <person name="Kanekatsu T."/>
            <person name="Kanesaki Y."/>
            <person name="Suzuki T."/>
        </authorList>
    </citation>
    <scope>NUCLEOTIDE SEQUENCE [LARGE SCALE GENOMIC DNA]</scope>
    <source>
        <strain evidence="2">Heshi-B3</strain>
    </source>
</reference>
<accession>A0A0U9HAK4</accession>
<sequence length="299" mass="34609">MGFMSNGRVNIVITNRKLRYTYHKSNKIEGLQEHGELELPPSVLEEGKIMDKALFSELIRQLVHEHKWKRKKLLFAVPDDTVVIRQLEVPAALTREEAKGYIETQLGNSIYLPFSNPAIAIDFLEKQNDKQHVLLFAYPKEKITDYVDVFEQQGLRPVVADLTSLSVYRYYMATRQETTQHHILLVHWNEDALVLTAFKENKPVFTRNIKVEQATEEVDIERTIDEYLIEINRIIDFYQYSITKGDAQIELLLLSGDYTGLPILKQRFTESTLVVEDFTNGELPSKYTDVLGLAMKNEV</sequence>
<dbReference type="PANTHER" id="PTHR32432">
    <property type="entry name" value="CELL DIVISION PROTEIN FTSA-RELATED"/>
    <property type="match status" value="1"/>
</dbReference>
<dbReference type="OrthoDB" id="2690797at2"/>
<dbReference type="InterPro" id="IPR050696">
    <property type="entry name" value="FtsA/MreB"/>
</dbReference>
<dbReference type="EMBL" id="BBXV01000045">
    <property type="protein sequence ID" value="GAQ19435.1"/>
    <property type="molecule type" value="Genomic_DNA"/>
</dbReference>
<dbReference type="Gene3D" id="3.30.420.40">
    <property type="match status" value="1"/>
</dbReference>
<comment type="caution">
    <text evidence="1">The sequence shown here is derived from an EMBL/GenBank/DDBJ whole genome shotgun (WGS) entry which is preliminary data.</text>
</comment>
<dbReference type="PANTHER" id="PTHR32432:SF3">
    <property type="entry name" value="ETHANOLAMINE UTILIZATION PROTEIN EUTJ"/>
    <property type="match status" value="1"/>
</dbReference>
<reference evidence="1 2" key="2">
    <citation type="journal article" date="2016" name="Genome Announc.">
        <title>Draft Genome Sequence of Oceanobacillus picturae Heshi-B3, Isolated from Fermented Rice Bran in a Traditional Japanese Seafood Dish.</title>
        <authorList>
            <person name="Akuzawa S."/>
            <person name="Nagaoka J."/>
            <person name="Kanekatsu M."/>
            <person name="Kanesaki Y."/>
            <person name="Suzuki T."/>
        </authorList>
    </citation>
    <scope>NUCLEOTIDE SEQUENCE [LARGE SCALE GENOMIC DNA]</scope>
    <source>
        <strain evidence="1 2">Heshi-B3</strain>
    </source>
</reference>